<feature type="compositionally biased region" description="Low complexity" evidence="1">
    <location>
        <begin position="76"/>
        <end position="87"/>
    </location>
</feature>
<proteinExistence type="predicted"/>
<keyword evidence="3" id="KW-1185">Reference proteome</keyword>
<dbReference type="InParanoid" id="A0A2J6TE16"/>
<feature type="compositionally biased region" description="Basic and acidic residues" evidence="1">
    <location>
        <begin position="64"/>
        <end position="73"/>
    </location>
</feature>
<feature type="region of interest" description="Disordered" evidence="1">
    <location>
        <begin position="106"/>
        <end position="134"/>
    </location>
</feature>
<organism evidence="2 3">
    <name type="scientific">Hyaloscypha bicolor E</name>
    <dbReference type="NCBI Taxonomy" id="1095630"/>
    <lineage>
        <taxon>Eukaryota</taxon>
        <taxon>Fungi</taxon>
        <taxon>Dikarya</taxon>
        <taxon>Ascomycota</taxon>
        <taxon>Pezizomycotina</taxon>
        <taxon>Leotiomycetes</taxon>
        <taxon>Helotiales</taxon>
        <taxon>Hyaloscyphaceae</taxon>
        <taxon>Hyaloscypha</taxon>
        <taxon>Hyaloscypha bicolor</taxon>
    </lineage>
</organism>
<accession>A0A2J6TE16</accession>
<feature type="region of interest" description="Disordered" evidence="1">
    <location>
        <begin position="19"/>
        <end position="87"/>
    </location>
</feature>
<protein>
    <submittedName>
        <fullName evidence="2">Uncharacterized protein</fullName>
    </submittedName>
</protein>
<dbReference type="EMBL" id="KZ613786">
    <property type="protein sequence ID" value="PMD61271.1"/>
    <property type="molecule type" value="Genomic_DNA"/>
</dbReference>
<evidence type="ECO:0000313" key="2">
    <source>
        <dbReference type="EMBL" id="PMD61271.1"/>
    </source>
</evidence>
<evidence type="ECO:0000256" key="1">
    <source>
        <dbReference type="SAM" id="MobiDB-lite"/>
    </source>
</evidence>
<evidence type="ECO:0000313" key="3">
    <source>
        <dbReference type="Proteomes" id="UP000235371"/>
    </source>
</evidence>
<name>A0A2J6TE16_9HELO</name>
<feature type="compositionally biased region" description="Polar residues" evidence="1">
    <location>
        <begin position="26"/>
        <end position="39"/>
    </location>
</feature>
<dbReference type="Proteomes" id="UP000235371">
    <property type="component" value="Unassembled WGS sequence"/>
</dbReference>
<gene>
    <name evidence="2" type="ORF">K444DRAFT_366552</name>
</gene>
<sequence>MFEPKFTCYREINTATDYGEAKLDPPSTSLPQINKTPSCISGAAESEKHWQRSEQEQPALPEWFRQKQPEKNCHRPLSSLVPQPPSLSWSSSYLQSARYLAILKADSETEPNDQSQEGGQPGTRKRYAGPQYIGSGERGAVGRDALAAQEDVGPGLAIRVGSCCDGGLREDTGYLGRWAVFAGFVSLLISNLEPSNSSFSCCCPPPSLPKERKGGELHRLETNKTF</sequence>
<dbReference type="RefSeq" id="XP_024738175.1">
    <property type="nucleotide sequence ID" value="XM_024872234.1"/>
</dbReference>
<dbReference type="AlphaFoldDB" id="A0A2J6TE16"/>
<reference evidence="2 3" key="1">
    <citation type="submission" date="2016-04" db="EMBL/GenBank/DDBJ databases">
        <title>A degradative enzymes factory behind the ericoid mycorrhizal symbiosis.</title>
        <authorList>
            <consortium name="DOE Joint Genome Institute"/>
            <person name="Martino E."/>
            <person name="Morin E."/>
            <person name="Grelet G."/>
            <person name="Kuo A."/>
            <person name="Kohler A."/>
            <person name="Daghino S."/>
            <person name="Barry K."/>
            <person name="Choi C."/>
            <person name="Cichocki N."/>
            <person name="Clum A."/>
            <person name="Copeland A."/>
            <person name="Hainaut M."/>
            <person name="Haridas S."/>
            <person name="Labutti K."/>
            <person name="Lindquist E."/>
            <person name="Lipzen A."/>
            <person name="Khouja H.-R."/>
            <person name="Murat C."/>
            <person name="Ohm R."/>
            <person name="Olson A."/>
            <person name="Spatafora J."/>
            <person name="Veneault-Fourrey C."/>
            <person name="Henrissat B."/>
            <person name="Grigoriev I."/>
            <person name="Martin F."/>
            <person name="Perotto S."/>
        </authorList>
    </citation>
    <scope>NUCLEOTIDE SEQUENCE [LARGE SCALE GENOMIC DNA]</scope>
    <source>
        <strain evidence="2 3">E</strain>
    </source>
</reference>
<dbReference type="GeneID" id="36580315"/>
<feature type="compositionally biased region" description="Basic and acidic residues" evidence="1">
    <location>
        <begin position="45"/>
        <end position="55"/>
    </location>
</feature>